<proteinExistence type="predicted"/>
<gene>
    <name evidence="1" type="ORF">LCGC14_2895260</name>
</gene>
<accession>A0A0F8YHT2</accession>
<sequence>MRTFEVTISDERYPDLVLIIHRPGARPIVERSSYDVAFTKFEVHLKNALQSILQEILRRRKGI</sequence>
<comment type="caution">
    <text evidence="1">The sequence shown here is derived from an EMBL/GenBank/DDBJ whole genome shotgun (WGS) entry which is preliminary data.</text>
</comment>
<reference evidence="1" key="1">
    <citation type="journal article" date="2015" name="Nature">
        <title>Complex archaea that bridge the gap between prokaryotes and eukaryotes.</title>
        <authorList>
            <person name="Spang A."/>
            <person name="Saw J.H."/>
            <person name="Jorgensen S.L."/>
            <person name="Zaremba-Niedzwiedzka K."/>
            <person name="Martijn J."/>
            <person name="Lind A.E."/>
            <person name="van Eijk R."/>
            <person name="Schleper C."/>
            <person name="Guy L."/>
            <person name="Ettema T.J."/>
        </authorList>
    </citation>
    <scope>NUCLEOTIDE SEQUENCE</scope>
</reference>
<organism evidence="1">
    <name type="scientific">marine sediment metagenome</name>
    <dbReference type="NCBI Taxonomy" id="412755"/>
    <lineage>
        <taxon>unclassified sequences</taxon>
        <taxon>metagenomes</taxon>
        <taxon>ecological metagenomes</taxon>
    </lineage>
</organism>
<name>A0A0F8YHT2_9ZZZZ</name>
<evidence type="ECO:0000313" key="1">
    <source>
        <dbReference type="EMBL" id="KKK73295.1"/>
    </source>
</evidence>
<dbReference type="EMBL" id="LAZR01056847">
    <property type="protein sequence ID" value="KKK73295.1"/>
    <property type="molecule type" value="Genomic_DNA"/>
</dbReference>
<protein>
    <submittedName>
        <fullName evidence="1">Uncharacterized protein</fullName>
    </submittedName>
</protein>
<dbReference type="AlphaFoldDB" id="A0A0F8YHT2"/>